<keyword evidence="4" id="KW-0858">Xylan degradation</keyword>
<evidence type="ECO:0000256" key="9">
    <source>
        <dbReference type="ARBA" id="ARBA00034075"/>
    </source>
</evidence>
<reference evidence="12" key="4">
    <citation type="journal article" date="2015" name="G3 (Bethesda)">
        <title>Genome sequences of three phytopathogenic species of the Magnaporthaceae family of fungi.</title>
        <authorList>
            <person name="Okagaki L.H."/>
            <person name="Nunes C.C."/>
            <person name="Sailsbery J."/>
            <person name="Clay B."/>
            <person name="Brown D."/>
            <person name="John T."/>
            <person name="Oh Y."/>
            <person name="Young N."/>
            <person name="Fitzgerald M."/>
            <person name="Haas B.J."/>
            <person name="Zeng Q."/>
            <person name="Young S."/>
            <person name="Adiconis X."/>
            <person name="Fan L."/>
            <person name="Levin J.Z."/>
            <person name="Mitchell T.K."/>
            <person name="Okubara P.A."/>
            <person name="Farman M.L."/>
            <person name="Kohn L.M."/>
            <person name="Birren B."/>
            <person name="Ma L.-J."/>
            <person name="Dean R.A."/>
        </authorList>
    </citation>
    <scope>NUCLEOTIDE SEQUENCE</scope>
    <source>
        <strain evidence="12">R3-111a-1</strain>
    </source>
</reference>
<keyword evidence="5 10" id="KW-0732">Signal</keyword>
<evidence type="ECO:0000256" key="10">
    <source>
        <dbReference type="SAM" id="SignalP"/>
    </source>
</evidence>
<dbReference type="InterPro" id="IPR043595">
    <property type="entry name" value="FaeB/C/D"/>
</dbReference>
<evidence type="ECO:0000256" key="3">
    <source>
        <dbReference type="ARBA" id="ARBA00022525"/>
    </source>
</evidence>
<evidence type="ECO:0000313" key="13">
    <source>
        <dbReference type="Proteomes" id="UP000006039"/>
    </source>
</evidence>
<reference evidence="11" key="2">
    <citation type="submission" date="2010-07" db="EMBL/GenBank/DDBJ databases">
        <authorList>
            <consortium name="The Broad Institute Genome Sequencing Platform"/>
            <consortium name="Broad Institute Genome Sequencing Center for Infectious Disease"/>
            <person name="Ma L.-J."/>
            <person name="Dead R."/>
            <person name="Young S."/>
            <person name="Zeng Q."/>
            <person name="Koehrsen M."/>
            <person name="Alvarado L."/>
            <person name="Berlin A."/>
            <person name="Chapman S.B."/>
            <person name="Chen Z."/>
            <person name="Freedman E."/>
            <person name="Gellesch M."/>
            <person name="Goldberg J."/>
            <person name="Griggs A."/>
            <person name="Gujja S."/>
            <person name="Heilman E.R."/>
            <person name="Heiman D."/>
            <person name="Hepburn T."/>
            <person name="Howarth C."/>
            <person name="Jen D."/>
            <person name="Larson L."/>
            <person name="Mehta T."/>
            <person name="Neiman D."/>
            <person name="Pearson M."/>
            <person name="Roberts A."/>
            <person name="Saif S."/>
            <person name="Shea T."/>
            <person name="Shenoy N."/>
            <person name="Sisk P."/>
            <person name="Stolte C."/>
            <person name="Sykes S."/>
            <person name="Walk T."/>
            <person name="White J."/>
            <person name="Yandava C."/>
            <person name="Haas B."/>
            <person name="Nusbaum C."/>
            <person name="Birren B."/>
        </authorList>
    </citation>
    <scope>NUCLEOTIDE SEQUENCE</scope>
    <source>
        <strain evidence="11">R3-111a-1</strain>
    </source>
</reference>
<dbReference type="VEuPathDB" id="FungiDB:GGTG_12662"/>
<feature type="chain" id="PRO_5015095378" description="feruloyl esterase" evidence="10">
    <location>
        <begin position="28"/>
        <end position="290"/>
    </location>
</feature>
<dbReference type="GO" id="GO:0030600">
    <property type="term" value="F:feruloyl esterase activity"/>
    <property type="evidence" value="ECO:0007669"/>
    <property type="project" value="UniProtKB-EC"/>
</dbReference>
<dbReference type="HOGENOM" id="CLU_027551_2_0_1"/>
<keyword evidence="7" id="KW-0119">Carbohydrate metabolism</keyword>
<keyword evidence="6" id="KW-0378">Hydrolase</keyword>
<organism evidence="11">
    <name type="scientific">Gaeumannomyces tritici (strain R3-111a-1)</name>
    <name type="common">Wheat and barley take-all root rot fungus</name>
    <name type="synonym">Gaeumannomyces graminis var. tritici</name>
    <dbReference type="NCBI Taxonomy" id="644352"/>
    <lineage>
        <taxon>Eukaryota</taxon>
        <taxon>Fungi</taxon>
        <taxon>Dikarya</taxon>
        <taxon>Ascomycota</taxon>
        <taxon>Pezizomycotina</taxon>
        <taxon>Sordariomycetes</taxon>
        <taxon>Sordariomycetidae</taxon>
        <taxon>Magnaporthales</taxon>
        <taxon>Magnaporthaceae</taxon>
        <taxon>Gaeumannomyces</taxon>
    </lineage>
</organism>
<reference evidence="11" key="3">
    <citation type="submission" date="2010-09" db="EMBL/GenBank/DDBJ databases">
        <title>Annotation of Gaeumannomyces graminis var. tritici R3-111a-1.</title>
        <authorList>
            <consortium name="The Broad Institute Genome Sequencing Platform"/>
            <person name="Ma L.-J."/>
            <person name="Dead R."/>
            <person name="Young S.K."/>
            <person name="Zeng Q."/>
            <person name="Gargeya S."/>
            <person name="Fitzgerald M."/>
            <person name="Haas B."/>
            <person name="Abouelleil A."/>
            <person name="Alvarado L."/>
            <person name="Arachchi H.M."/>
            <person name="Berlin A."/>
            <person name="Brown A."/>
            <person name="Chapman S.B."/>
            <person name="Chen Z."/>
            <person name="Dunbar C."/>
            <person name="Freedman E."/>
            <person name="Gearin G."/>
            <person name="Gellesch M."/>
            <person name="Goldberg J."/>
            <person name="Griggs A."/>
            <person name="Gujja S."/>
            <person name="Heiman D."/>
            <person name="Howarth C."/>
            <person name="Larson L."/>
            <person name="Lui A."/>
            <person name="MacDonald P.J.P."/>
            <person name="Mehta T."/>
            <person name="Montmayeur A."/>
            <person name="Murphy C."/>
            <person name="Neiman D."/>
            <person name="Pearson M."/>
            <person name="Priest M."/>
            <person name="Roberts A."/>
            <person name="Saif S."/>
            <person name="Shea T."/>
            <person name="Shenoy N."/>
            <person name="Sisk P."/>
            <person name="Stolte C."/>
            <person name="Sykes S."/>
            <person name="Yandava C."/>
            <person name="Wortman J."/>
            <person name="Nusbaum C."/>
            <person name="Birren B."/>
        </authorList>
    </citation>
    <scope>NUCLEOTIDE SEQUENCE</scope>
    <source>
        <strain evidence="11">R3-111a-1</strain>
    </source>
</reference>
<dbReference type="SUPFAM" id="SSF53474">
    <property type="entry name" value="alpha/beta-Hydrolases"/>
    <property type="match status" value="1"/>
</dbReference>
<evidence type="ECO:0000313" key="11">
    <source>
        <dbReference type="EMBL" id="EJT69779.1"/>
    </source>
</evidence>
<dbReference type="InterPro" id="IPR029058">
    <property type="entry name" value="AB_hydrolase_fold"/>
</dbReference>
<dbReference type="EC" id="3.1.1.73" evidence="2"/>
<dbReference type="GO" id="GO:0045493">
    <property type="term" value="P:xylan catabolic process"/>
    <property type="evidence" value="ECO:0007669"/>
    <property type="project" value="UniProtKB-KW"/>
</dbReference>
<evidence type="ECO:0000256" key="7">
    <source>
        <dbReference type="ARBA" id="ARBA00023277"/>
    </source>
</evidence>
<proteinExistence type="predicted"/>
<sequence>MKSLLSTATKAFALLNLLGSHVTNVLAAPSAGCGKTPTITSGQARTLTVNGKQRQYIVRLPEGYDSSQPHRLVFTFHALGGNMNQIATGNEAYYGLPPFANGSAIFVSPNGQTAGSAFGLMGWGNVGGEDMLFVDAMLAAVEADLCVETTLRFSTGFSYGGAISYAIACARADEFRAVALMSAGIVSGCQGGTKPIAYYHQHGARDQVLPITGGRQMRDTFVRNNGCAAQAAEPQPPSGGLTKVDYAGCDPEHPTTWVVFDGDHTPSPRLSSQSGNFSPRYIWEFFSQFS</sequence>
<comment type="catalytic activity">
    <reaction evidence="9">
        <text>feruloyl-polysaccharide + H2O = ferulate + polysaccharide.</text>
        <dbReference type="EC" id="3.1.1.73"/>
    </reaction>
</comment>
<reference evidence="12" key="5">
    <citation type="submission" date="2018-04" db="UniProtKB">
        <authorList>
            <consortium name="EnsemblFungi"/>
        </authorList>
    </citation>
    <scope>IDENTIFICATION</scope>
    <source>
        <strain evidence="12">R3-111a-1</strain>
    </source>
</reference>
<evidence type="ECO:0000256" key="8">
    <source>
        <dbReference type="ARBA" id="ARBA00023326"/>
    </source>
</evidence>
<dbReference type="Gene3D" id="3.40.50.1820">
    <property type="entry name" value="alpha/beta hydrolase"/>
    <property type="match status" value="1"/>
</dbReference>
<dbReference type="PANTHER" id="PTHR38050">
    <property type="match status" value="1"/>
</dbReference>
<keyword evidence="13" id="KW-1185">Reference proteome</keyword>
<dbReference type="AlphaFoldDB" id="J3PGN3"/>
<dbReference type="eggNOG" id="ENOG502QU71">
    <property type="taxonomic scope" value="Eukaryota"/>
</dbReference>
<dbReference type="ESTHER" id="gagt3-j3pgn3">
    <property type="family name" value="FaeC"/>
</dbReference>
<dbReference type="EnsemblFungi" id="EJT69779">
    <property type="protein sequence ID" value="EJT69779"/>
    <property type="gene ID" value="GGTG_12662"/>
</dbReference>
<keyword evidence="3" id="KW-0964">Secreted</keyword>
<dbReference type="EMBL" id="GL385403">
    <property type="protein sequence ID" value="EJT69779.1"/>
    <property type="molecule type" value="Genomic_DNA"/>
</dbReference>
<dbReference type="PANTHER" id="PTHR38050:SF3">
    <property type="entry name" value="FERULOYL ESTERASE D"/>
    <property type="match status" value="1"/>
</dbReference>
<dbReference type="Proteomes" id="UP000006039">
    <property type="component" value="Unassembled WGS sequence"/>
</dbReference>
<feature type="signal peptide" evidence="10">
    <location>
        <begin position="1"/>
        <end position="27"/>
    </location>
</feature>
<name>J3PGN3_GAET3</name>
<reference evidence="13" key="1">
    <citation type="submission" date="2010-07" db="EMBL/GenBank/DDBJ databases">
        <title>The genome sequence of Gaeumannomyces graminis var. tritici strain R3-111a-1.</title>
        <authorList>
            <consortium name="The Broad Institute Genome Sequencing Platform"/>
            <person name="Ma L.-J."/>
            <person name="Dead R."/>
            <person name="Young S."/>
            <person name="Zeng Q."/>
            <person name="Koehrsen M."/>
            <person name="Alvarado L."/>
            <person name="Berlin A."/>
            <person name="Chapman S.B."/>
            <person name="Chen Z."/>
            <person name="Freedman E."/>
            <person name="Gellesch M."/>
            <person name="Goldberg J."/>
            <person name="Griggs A."/>
            <person name="Gujja S."/>
            <person name="Heilman E.R."/>
            <person name="Heiman D."/>
            <person name="Hepburn T."/>
            <person name="Howarth C."/>
            <person name="Jen D."/>
            <person name="Larson L."/>
            <person name="Mehta T."/>
            <person name="Neiman D."/>
            <person name="Pearson M."/>
            <person name="Roberts A."/>
            <person name="Saif S."/>
            <person name="Shea T."/>
            <person name="Shenoy N."/>
            <person name="Sisk P."/>
            <person name="Stolte C."/>
            <person name="Sykes S."/>
            <person name="Walk T."/>
            <person name="White J."/>
            <person name="Yandava C."/>
            <person name="Haas B."/>
            <person name="Nusbaum C."/>
            <person name="Birren B."/>
        </authorList>
    </citation>
    <scope>NUCLEOTIDE SEQUENCE [LARGE SCALE GENOMIC DNA]</scope>
    <source>
        <strain evidence="13">R3-111a-1</strain>
    </source>
</reference>
<dbReference type="GO" id="GO:0005576">
    <property type="term" value="C:extracellular region"/>
    <property type="evidence" value="ECO:0007669"/>
    <property type="project" value="UniProtKB-SubCell"/>
</dbReference>
<evidence type="ECO:0000256" key="4">
    <source>
        <dbReference type="ARBA" id="ARBA00022651"/>
    </source>
</evidence>
<gene>
    <name evidence="12" type="primary">20353120</name>
    <name evidence="11" type="ORF">GGTG_12662</name>
</gene>
<evidence type="ECO:0000256" key="6">
    <source>
        <dbReference type="ARBA" id="ARBA00022801"/>
    </source>
</evidence>
<dbReference type="RefSeq" id="XP_009228827.1">
    <property type="nucleotide sequence ID" value="XM_009230563.1"/>
</dbReference>
<protein>
    <recommendedName>
        <fullName evidence="2">feruloyl esterase</fullName>
        <ecNumber evidence="2">3.1.1.73</ecNumber>
    </recommendedName>
</protein>
<dbReference type="GeneID" id="20353120"/>
<evidence type="ECO:0000256" key="1">
    <source>
        <dbReference type="ARBA" id="ARBA00004613"/>
    </source>
</evidence>
<dbReference type="STRING" id="644352.J3PGN3"/>
<accession>J3PGN3</accession>
<dbReference type="OrthoDB" id="424610at2759"/>
<evidence type="ECO:0000256" key="2">
    <source>
        <dbReference type="ARBA" id="ARBA00013091"/>
    </source>
</evidence>
<evidence type="ECO:0000256" key="5">
    <source>
        <dbReference type="ARBA" id="ARBA00022729"/>
    </source>
</evidence>
<evidence type="ECO:0000313" key="12">
    <source>
        <dbReference type="EnsemblFungi" id="EJT69779"/>
    </source>
</evidence>
<keyword evidence="8" id="KW-0624">Polysaccharide degradation</keyword>
<comment type="subcellular location">
    <subcellularLocation>
        <location evidence="1">Secreted</location>
    </subcellularLocation>
</comment>